<proteinExistence type="predicted"/>
<reference evidence="3" key="1">
    <citation type="journal article" date="2014" name="Genome Announc.">
        <title>De novo whole-genome sequence and genome annotation of Lichtheimia ramosa.</title>
        <authorList>
            <person name="Linde J."/>
            <person name="Schwartze V."/>
            <person name="Binder U."/>
            <person name="Lass-Florl C."/>
            <person name="Voigt K."/>
            <person name="Horn F."/>
        </authorList>
    </citation>
    <scope>NUCLEOTIDE SEQUENCE</scope>
    <source>
        <strain evidence="3">JMRC FSU:6197</strain>
    </source>
</reference>
<feature type="compositionally biased region" description="Basic and acidic residues" evidence="1">
    <location>
        <begin position="67"/>
        <end position="87"/>
    </location>
</feature>
<dbReference type="OrthoDB" id="5390558at2759"/>
<feature type="compositionally biased region" description="Basic and acidic residues" evidence="1">
    <location>
        <begin position="28"/>
        <end position="44"/>
    </location>
</feature>
<dbReference type="GO" id="GO:0005737">
    <property type="term" value="C:cytoplasm"/>
    <property type="evidence" value="ECO:0007669"/>
    <property type="project" value="TreeGrafter"/>
</dbReference>
<evidence type="ECO:0000313" key="3">
    <source>
        <dbReference type="EMBL" id="CDS07949.1"/>
    </source>
</evidence>
<dbReference type="PANTHER" id="PTHR12299">
    <property type="entry name" value="HYALURONIC ACID-BINDING PROTEIN 4"/>
    <property type="match status" value="1"/>
</dbReference>
<protein>
    <recommendedName>
        <fullName evidence="2">Hyaluronan/mRNA-binding protein domain-containing protein</fullName>
    </recommendedName>
</protein>
<organism evidence="3">
    <name type="scientific">Lichtheimia ramosa</name>
    <dbReference type="NCBI Taxonomy" id="688394"/>
    <lineage>
        <taxon>Eukaryota</taxon>
        <taxon>Fungi</taxon>
        <taxon>Fungi incertae sedis</taxon>
        <taxon>Mucoromycota</taxon>
        <taxon>Mucoromycotina</taxon>
        <taxon>Mucoromycetes</taxon>
        <taxon>Mucorales</taxon>
        <taxon>Lichtheimiaceae</taxon>
        <taxon>Lichtheimia</taxon>
    </lineage>
</organism>
<feature type="compositionally biased region" description="Basic and acidic residues" evidence="1">
    <location>
        <begin position="200"/>
        <end position="230"/>
    </location>
</feature>
<dbReference type="Gene3D" id="6.10.140.1040">
    <property type="match status" value="1"/>
</dbReference>
<evidence type="ECO:0000256" key="1">
    <source>
        <dbReference type="SAM" id="MobiDB-lite"/>
    </source>
</evidence>
<dbReference type="SMART" id="SM01233">
    <property type="entry name" value="HABP4_PAI-RBP1"/>
    <property type="match status" value="1"/>
</dbReference>
<feature type="domain" description="Hyaluronan/mRNA-binding protein" evidence="2">
    <location>
        <begin position="65"/>
        <end position="153"/>
    </location>
</feature>
<evidence type="ECO:0000259" key="2">
    <source>
        <dbReference type="SMART" id="SM01233"/>
    </source>
</evidence>
<dbReference type="InterPro" id="IPR039764">
    <property type="entry name" value="HABP4/SERBP1-like"/>
</dbReference>
<dbReference type="InterPro" id="IPR006861">
    <property type="entry name" value="HABP4_PAIRBP1-bd"/>
</dbReference>
<dbReference type="GO" id="GO:0003723">
    <property type="term" value="F:RNA binding"/>
    <property type="evidence" value="ECO:0007669"/>
    <property type="project" value="InterPro"/>
</dbReference>
<accession>A0A077WLF0</accession>
<name>A0A077WLF0_9FUNG</name>
<feature type="region of interest" description="Disordered" evidence="1">
    <location>
        <begin position="200"/>
        <end position="260"/>
    </location>
</feature>
<feature type="region of interest" description="Disordered" evidence="1">
    <location>
        <begin position="1"/>
        <end position="121"/>
    </location>
</feature>
<dbReference type="EMBL" id="LK023324">
    <property type="protein sequence ID" value="CDS07949.1"/>
    <property type="molecule type" value="Genomic_DNA"/>
</dbReference>
<dbReference type="GO" id="GO:0005634">
    <property type="term" value="C:nucleus"/>
    <property type="evidence" value="ECO:0007669"/>
    <property type="project" value="TreeGrafter"/>
</dbReference>
<dbReference type="PANTHER" id="PTHR12299:SF17">
    <property type="entry name" value="AT19571P-RELATED"/>
    <property type="match status" value="1"/>
</dbReference>
<feature type="compositionally biased region" description="Low complexity" evidence="1">
    <location>
        <begin position="105"/>
        <end position="118"/>
    </location>
</feature>
<gene>
    <name evidence="3" type="ORF">LRAMOSA01898</name>
</gene>
<sequence>MSAFSNNIFDLLNEDGFKPAPVAAPVKETNKPTEAKPASNDKRTKSNGAARGRRNGRQQNGRPQRGRQFDRHSGTGIVDSEKKEKQGWGHPETAQAEAAKDTISPKDPAAEDVAAAEAAEAEEKVKTLEEYLAEKANKSLNVSLPEARKANEGSDDNKWENAVAFVKEEEPEYFAVNKENKSTKKTADKQRKEKVVIEIEQRFTEKTRGGNRNRGGERRGGERRSGERRGRGNGRRGPKASAPSVNIQDAAAFPSLGATA</sequence>
<dbReference type="AlphaFoldDB" id="A0A077WLF0"/>